<protein>
    <recommendedName>
        <fullName evidence="3">Glycosyl transferase family 1 domain-containing protein</fullName>
    </recommendedName>
</protein>
<evidence type="ECO:0000313" key="1">
    <source>
        <dbReference type="EMBL" id="SNQ48261.1"/>
    </source>
</evidence>
<evidence type="ECO:0000313" key="2">
    <source>
        <dbReference type="Proteomes" id="UP000234331"/>
    </source>
</evidence>
<keyword evidence="2" id="KW-1185">Reference proteome</keyword>
<sequence>MLASCQAAARIADVELRPGLRWREMPTWLAGAAVTVVPSLRETFGNVAAESLSAGR</sequence>
<dbReference type="AlphaFoldDB" id="A0A2I2KRG5"/>
<gene>
    <name evidence="1" type="ORF">FRACA_2310007</name>
</gene>
<organism evidence="1 2">
    <name type="scientific">Frankia canadensis</name>
    <dbReference type="NCBI Taxonomy" id="1836972"/>
    <lineage>
        <taxon>Bacteria</taxon>
        <taxon>Bacillati</taxon>
        <taxon>Actinomycetota</taxon>
        <taxon>Actinomycetes</taxon>
        <taxon>Frankiales</taxon>
        <taxon>Frankiaceae</taxon>
        <taxon>Frankia</taxon>
    </lineage>
</organism>
<reference evidence="1 2" key="1">
    <citation type="submission" date="2017-06" db="EMBL/GenBank/DDBJ databases">
        <authorList>
            <person name="Kim H.J."/>
            <person name="Triplett B.A."/>
        </authorList>
    </citation>
    <scope>NUCLEOTIDE SEQUENCE [LARGE SCALE GENOMIC DNA]</scope>
    <source>
        <strain evidence="1">FRACA_ARgP5</strain>
    </source>
</reference>
<dbReference type="SUPFAM" id="SSF53756">
    <property type="entry name" value="UDP-Glycosyltransferase/glycogen phosphorylase"/>
    <property type="match status" value="1"/>
</dbReference>
<dbReference type="EMBL" id="FZMO01000148">
    <property type="protein sequence ID" value="SNQ48261.1"/>
    <property type="molecule type" value="Genomic_DNA"/>
</dbReference>
<dbReference type="Proteomes" id="UP000234331">
    <property type="component" value="Unassembled WGS sequence"/>
</dbReference>
<dbReference type="Gene3D" id="3.40.50.2000">
    <property type="entry name" value="Glycogen Phosphorylase B"/>
    <property type="match status" value="1"/>
</dbReference>
<evidence type="ECO:0008006" key="3">
    <source>
        <dbReference type="Google" id="ProtNLM"/>
    </source>
</evidence>
<proteinExistence type="predicted"/>
<name>A0A2I2KRG5_9ACTN</name>
<accession>A0A2I2KRG5</accession>